<evidence type="ECO:0000313" key="8">
    <source>
        <dbReference type="EMBL" id="CAP61766.1"/>
    </source>
</evidence>
<dbReference type="GO" id="GO:0046872">
    <property type="term" value="F:metal ion binding"/>
    <property type="evidence" value="ECO:0007669"/>
    <property type="project" value="UniProtKB-KW"/>
</dbReference>
<sequence>MSYNSRRQQSKHGYDSQSRDYRHGNDRNNRDRSSRARVSSPPPRRDYRDNGDSYRPPSPSSNSYGHSKHNGYDSRSSYGAPAPAPPAHNPPPQPSYPPPPGVDNYRMPQSDFTFRVEKPVGLQQEPDSYRPQNNRRPRNDRGPQGGRGGRDFRSGPGARGRLGRGGKFRQPWRPFVAAERDLLHTDHNVGDEQAFFDEQGGVTYRNLDELSDSEEAEMDISGDEENSDAEPSSKRARVSIDQSAADDVPKWSNPDPYTALPPETSGQKKKDVVQLIRKARVQAKETRTSLPSEAADFISLDFDDSDDGHDSEDSEHIKESDLVSTSKPGLESAPAAKDTTLPHKDTGSGRPSRVPVLMPDPTPAALGSRKRTHDDRIKMPHTRIKRPAKAPSGGHIIPEWRALPHTSVTPWLRMDNSDSKDPIVWLHKEIVDFYDYIKPREFEQHLRHDLVQRMRSFCRRYWRDSDMQPFGSFPSGLYLPTGDMDMVMVSDSYLHGGPAKYNLKKHLWQFKNFLLREGLAWEDDIEVITRAKVPLTKFVDQKTGLKVDISFENSTGITAIETFLAWKDMYPGMPALVTLIKHFLLMRGLNEPVNGGIGGFSVICLVVSMLQMMPEVQSGAMDTRRHLGDLLMHFFDLYGNKFDYQNVAIRLDPPGYIRKVSLFLCMRPLHSPWLTLNRLKWTRLHIRITTGSPSLTPTMKRMTSQAGPATQAAFSPCSPGLTTICDTRCGPWRRILAEERAAFSVSSWGATTRALKSSAVSWRVWLTSSRDRRFQQDPDLTSKLIISLISRTQRISLIILPTVAAILEVAGGGPDFGHRLTPLARVTREVRATSSCPFLGHVVTQLEHGRQGFHPTG</sequence>
<feature type="region of interest" description="Disordered" evidence="5">
    <location>
        <begin position="191"/>
        <end position="373"/>
    </location>
</feature>
<gene>
    <name evidence="8" type="ORF">PODANS_4_9830</name>
</gene>
<evidence type="ECO:0000256" key="5">
    <source>
        <dbReference type="SAM" id="MobiDB-lite"/>
    </source>
</evidence>
<keyword evidence="3" id="KW-0479">Metal-binding</keyword>
<evidence type="ECO:0000259" key="7">
    <source>
        <dbReference type="Pfam" id="PF22600"/>
    </source>
</evidence>
<feature type="region of interest" description="Disordered" evidence="5">
    <location>
        <begin position="1"/>
        <end position="172"/>
    </location>
</feature>
<dbReference type="AlphaFoldDB" id="B2AEA0"/>
<protein>
    <recommendedName>
        <fullName evidence="2">polynucleotide adenylyltransferase</fullName>
        <ecNumber evidence="2">2.7.7.19</ecNumber>
    </recommendedName>
</protein>
<evidence type="ECO:0000256" key="4">
    <source>
        <dbReference type="ARBA" id="ARBA00022842"/>
    </source>
</evidence>
<dbReference type="SUPFAM" id="SSF81631">
    <property type="entry name" value="PAP/OAS1 substrate-binding domain"/>
    <property type="match status" value="1"/>
</dbReference>
<reference evidence="8" key="2">
    <citation type="submission" date="2008-07" db="EMBL/GenBank/DDBJ databases">
        <authorList>
            <person name="Genoscope - CEA"/>
        </authorList>
    </citation>
    <scope>NUCLEOTIDE SEQUENCE</scope>
    <source>
        <strain evidence="8">S mat+</strain>
    </source>
</reference>
<accession>B2AEA0</accession>
<keyword evidence="4" id="KW-0460">Magnesium</keyword>
<dbReference type="GO" id="GO:0031123">
    <property type="term" value="P:RNA 3'-end processing"/>
    <property type="evidence" value="ECO:0007669"/>
    <property type="project" value="TreeGrafter"/>
</dbReference>
<dbReference type="EMBL" id="CU633456">
    <property type="protein sequence ID" value="CAP61766.1"/>
    <property type="molecule type" value="Genomic_DNA"/>
</dbReference>
<evidence type="ECO:0000259" key="6">
    <source>
        <dbReference type="Pfam" id="PF03828"/>
    </source>
</evidence>
<dbReference type="KEGG" id="pan:PODANSg1006"/>
<feature type="compositionally biased region" description="Acidic residues" evidence="5">
    <location>
        <begin position="209"/>
        <end position="228"/>
    </location>
</feature>
<dbReference type="PANTHER" id="PTHR23092:SF15">
    <property type="entry name" value="INACTIVE NON-CANONICAL POLY(A) RNA POLYMERASE PROTEIN TRF4-2-RELATED"/>
    <property type="match status" value="1"/>
</dbReference>
<dbReference type="EC" id="2.7.7.19" evidence="2"/>
<dbReference type="VEuPathDB" id="FungiDB:PODANS_4_9830"/>
<feature type="domain" description="PAP-associated" evidence="6">
    <location>
        <begin position="626"/>
        <end position="660"/>
    </location>
</feature>
<dbReference type="OrthoDB" id="273917at2759"/>
<feature type="compositionally biased region" description="Pro residues" evidence="5">
    <location>
        <begin position="82"/>
        <end position="101"/>
    </location>
</feature>
<comment type="similarity">
    <text evidence="1">Belongs to the DNA polymerase type-B-like family.</text>
</comment>
<dbReference type="Pfam" id="PF03828">
    <property type="entry name" value="PAP_assoc"/>
    <property type="match status" value="1"/>
</dbReference>
<name>B2AEA0_PODAN</name>
<dbReference type="Gene3D" id="1.10.1410.10">
    <property type="match status" value="1"/>
</dbReference>
<feature type="compositionally biased region" description="Basic and acidic residues" evidence="5">
    <location>
        <begin position="43"/>
        <end position="52"/>
    </location>
</feature>
<evidence type="ECO:0000256" key="1">
    <source>
        <dbReference type="ARBA" id="ARBA00008593"/>
    </source>
</evidence>
<dbReference type="InterPro" id="IPR043519">
    <property type="entry name" value="NT_sf"/>
</dbReference>
<dbReference type="GO" id="GO:0031499">
    <property type="term" value="C:TRAMP complex"/>
    <property type="evidence" value="ECO:0007669"/>
    <property type="project" value="TreeGrafter"/>
</dbReference>
<dbReference type="PANTHER" id="PTHR23092">
    <property type="entry name" value="POLY(A) RNA POLYMERASE"/>
    <property type="match status" value="1"/>
</dbReference>
<dbReference type="GeneID" id="6188093"/>
<dbReference type="SUPFAM" id="SSF81301">
    <property type="entry name" value="Nucleotidyltransferase"/>
    <property type="match status" value="1"/>
</dbReference>
<feature type="compositionally biased region" description="Acidic residues" evidence="5">
    <location>
        <begin position="301"/>
        <end position="313"/>
    </location>
</feature>
<dbReference type="InterPro" id="IPR002058">
    <property type="entry name" value="PAP_assoc"/>
</dbReference>
<dbReference type="GO" id="GO:0043634">
    <property type="term" value="P:polyadenylation-dependent ncRNA catabolic process"/>
    <property type="evidence" value="ECO:0007669"/>
    <property type="project" value="TreeGrafter"/>
</dbReference>
<feature type="domain" description="Poly(A) RNA polymerase mitochondrial-like central palm" evidence="7">
    <location>
        <begin position="426"/>
        <end position="561"/>
    </location>
</feature>
<dbReference type="HOGENOM" id="CLU_333482_0_0_1"/>
<dbReference type="InterPro" id="IPR045862">
    <property type="entry name" value="Trf4-like"/>
</dbReference>
<dbReference type="CDD" id="cd05402">
    <property type="entry name" value="NT_PAP_TUTase"/>
    <property type="match status" value="1"/>
</dbReference>
<feature type="compositionally biased region" description="Basic and acidic residues" evidence="5">
    <location>
        <begin position="12"/>
        <end position="34"/>
    </location>
</feature>
<proteinExistence type="inferred from homology"/>
<dbReference type="RefSeq" id="XP_001903989.1">
    <property type="nucleotide sequence ID" value="XM_001903954.1"/>
</dbReference>
<dbReference type="GO" id="GO:0010605">
    <property type="term" value="P:negative regulation of macromolecule metabolic process"/>
    <property type="evidence" value="ECO:0007669"/>
    <property type="project" value="UniProtKB-ARBA"/>
</dbReference>
<evidence type="ECO:0000256" key="2">
    <source>
        <dbReference type="ARBA" id="ARBA00012388"/>
    </source>
</evidence>
<dbReference type="GO" id="GO:0005730">
    <property type="term" value="C:nucleolus"/>
    <property type="evidence" value="ECO:0007669"/>
    <property type="project" value="TreeGrafter"/>
</dbReference>
<dbReference type="Pfam" id="PF22600">
    <property type="entry name" value="MTPAP-like_central"/>
    <property type="match status" value="1"/>
</dbReference>
<organism evidence="8">
    <name type="scientific">Podospora anserina (strain S / ATCC MYA-4624 / DSM 980 / FGSC 10383)</name>
    <name type="common">Pleurage anserina</name>
    <dbReference type="NCBI Taxonomy" id="515849"/>
    <lineage>
        <taxon>Eukaryota</taxon>
        <taxon>Fungi</taxon>
        <taxon>Dikarya</taxon>
        <taxon>Ascomycota</taxon>
        <taxon>Pezizomycotina</taxon>
        <taxon>Sordariomycetes</taxon>
        <taxon>Sordariomycetidae</taxon>
        <taxon>Sordariales</taxon>
        <taxon>Podosporaceae</taxon>
        <taxon>Podospora</taxon>
        <taxon>Podospora anserina</taxon>
    </lineage>
</organism>
<evidence type="ECO:0000256" key="3">
    <source>
        <dbReference type="ARBA" id="ARBA00022723"/>
    </source>
</evidence>
<dbReference type="Gene3D" id="3.30.460.10">
    <property type="entry name" value="Beta Polymerase, domain 2"/>
    <property type="match status" value="1"/>
</dbReference>
<reference evidence="8" key="1">
    <citation type="journal article" date="2008" name="Genome Biol.">
        <title>The genome sequence of the model ascomycete fungus Podospora anserina.</title>
        <authorList>
            <person name="Espagne E."/>
            <person name="Lespinet O."/>
            <person name="Malagnac F."/>
            <person name="Da Silva C."/>
            <person name="Jaillon O."/>
            <person name="Porcel B.M."/>
            <person name="Couloux A."/>
            <person name="Aury J.-M."/>
            <person name="Segurens B."/>
            <person name="Poulain J."/>
            <person name="Anthouard V."/>
            <person name="Grossetete S."/>
            <person name="Khalili H."/>
            <person name="Coppin E."/>
            <person name="Dequard-Chablat M."/>
            <person name="Picard M."/>
            <person name="Contamine V."/>
            <person name="Arnaise S."/>
            <person name="Bourdais A."/>
            <person name="Berteaux-Lecellier V."/>
            <person name="Gautheret D."/>
            <person name="de Vries R.P."/>
            <person name="Battaglia E."/>
            <person name="Coutinho P.M."/>
            <person name="Danchin E.G.J."/>
            <person name="Henrissat B."/>
            <person name="El Khoury R."/>
            <person name="Sainsard-Chanet A."/>
            <person name="Boivin A."/>
            <person name="Pinan-Lucarre B."/>
            <person name="Sellem C.H."/>
            <person name="Debuchy R."/>
            <person name="Wincker P."/>
            <person name="Weissenbach J."/>
            <person name="Silar P."/>
        </authorList>
    </citation>
    <scope>NUCLEOTIDE SEQUENCE [LARGE SCALE GENOMIC DNA]</scope>
    <source>
        <strain evidence="8">S mat+</strain>
    </source>
</reference>
<dbReference type="GO" id="GO:0003729">
    <property type="term" value="F:mRNA binding"/>
    <property type="evidence" value="ECO:0007669"/>
    <property type="project" value="TreeGrafter"/>
</dbReference>
<dbReference type="InterPro" id="IPR054708">
    <property type="entry name" value="MTPAP-like_central"/>
</dbReference>
<dbReference type="GO" id="GO:1990817">
    <property type="term" value="F:poly(A) RNA polymerase activity"/>
    <property type="evidence" value="ECO:0007669"/>
    <property type="project" value="UniProtKB-EC"/>
</dbReference>